<dbReference type="KEGG" id="amq:AMETH_2736"/>
<evidence type="ECO:0000313" key="3">
    <source>
        <dbReference type="Proteomes" id="UP000062973"/>
    </source>
</evidence>
<proteinExistence type="predicted"/>
<protein>
    <recommendedName>
        <fullName evidence="1">Zinc finger CGNR domain-containing protein</fullName>
    </recommendedName>
</protein>
<dbReference type="EMBL" id="CP009110">
    <property type="protein sequence ID" value="AIJ22828.1"/>
    <property type="molecule type" value="Genomic_DNA"/>
</dbReference>
<gene>
    <name evidence="2" type="ORF">AMETH_2736</name>
</gene>
<dbReference type="STRING" id="1068978.AMETH_2736"/>
<dbReference type="PANTHER" id="PTHR35525">
    <property type="entry name" value="BLL6575 PROTEIN"/>
    <property type="match status" value="1"/>
</dbReference>
<name>A0A076MPH0_AMYME</name>
<dbReference type="InterPro" id="IPR021005">
    <property type="entry name" value="Znf_CGNR"/>
</dbReference>
<dbReference type="PATRIC" id="fig|1068978.7.peg.2923"/>
<dbReference type="OrthoDB" id="3211108at2"/>
<dbReference type="Pfam" id="PF07336">
    <property type="entry name" value="ABATE"/>
    <property type="match status" value="1"/>
</dbReference>
<dbReference type="PANTHER" id="PTHR35525:SF3">
    <property type="entry name" value="BLL6575 PROTEIN"/>
    <property type="match status" value="1"/>
</dbReference>
<dbReference type="Pfam" id="PF11706">
    <property type="entry name" value="zf-CGNR"/>
    <property type="match status" value="1"/>
</dbReference>
<sequence>MFVGGHVALNLVNTVAWRLDPARREERLPDDDALRRWAEAAGFTVVADGGVTEVRELREVAHRVLEPLATGAEPGDVEPLRRLIVGALARAEVASVVPLEWRIPVHGTRDLRDALALETWRLLQFEDLTRLCRCADDGCGRLFLDRSRNGSRRWCSSADCGNRERARRHYQRARR</sequence>
<reference evidence="2 3" key="1">
    <citation type="submission" date="2014-07" db="EMBL/GenBank/DDBJ databases">
        <title>Whole Genome Sequence of the Amycolatopsis methanolica 239.</title>
        <authorList>
            <person name="Tang B."/>
        </authorList>
    </citation>
    <scope>NUCLEOTIDE SEQUENCE [LARGE SCALE GENOMIC DNA]</scope>
    <source>
        <strain evidence="2 3">239</strain>
    </source>
</reference>
<dbReference type="InterPro" id="IPR023286">
    <property type="entry name" value="ABATE_dom_sf"/>
</dbReference>
<organism evidence="2 3">
    <name type="scientific">Amycolatopsis methanolica 239</name>
    <dbReference type="NCBI Taxonomy" id="1068978"/>
    <lineage>
        <taxon>Bacteria</taxon>
        <taxon>Bacillati</taxon>
        <taxon>Actinomycetota</taxon>
        <taxon>Actinomycetes</taxon>
        <taxon>Pseudonocardiales</taxon>
        <taxon>Pseudonocardiaceae</taxon>
        <taxon>Amycolatopsis</taxon>
        <taxon>Amycolatopsis methanolica group</taxon>
    </lineage>
</organism>
<dbReference type="AlphaFoldDB" id="A0A076MPH0"/>
<dbReference type="eggNOG" id="COG5516">
    <property type="taxonomic scope" value="Bacteria"/>
</dbReference>
<evidence type="ECO:0000259" key="1">
    <source>
        <dbReference type="Pfam" id="PF11706"/>
    </source>
</evidence>
<dbReference type="InterPro" id="IPR010852">
    <property type="entry name" value="ABATE"/>
</dbReference>
<dbReference type="HOGENOM" id="CLU_087298_3_0_11"/>
<dbReference type="RefSeq" id="WP_017982048.1">
    <property type="nucleotide sequence ID" value="NZ_AQUL01000001.1"/>
</dbReference>
<feature type="domain" description="Zinc finger CGNR" evidence="1">
    <location>
        <begin position="130"/>
        <end position="172"/>
    </location>
</feature>
<dbReference type="Gene3D" id="1.10.3300.10">
    <property type="entry name" value="Jann2411-like domain"/>
    <property type="match status" value="1"/>
</dbReference>
<keyword evidence="3" id="KW-1185">Reference proteome</keyword>
<evidence type="ECO:0000313" key="2">
    <source>
        <dbReference type="EMBL" id="AIJ22828.1"/>
    </source>
</evidence>
<accession>A0A076MPH0</accession>
<dbReference type="SUPFAM" id="SSF160904">
    <property type="entry name" value="Jann2411-like"/>
    <property type="match status" value="1"/>
</dbReference>
<dbReference type="Proteomes" id="UP000062973">
    <property type="component" value="Chromosome"/>
</dbReference>